<evidence type="ECO:0000313" key="3">
    <source>
        <dbReference type="Proteomes" id="UP000515789"/>
    </source>
</evidence>
<dbReference type="AlphaFoldDB" id="A0A7G5N3N5"/>
<evidence type="ECO:0000313" key="2">
    <source>
        <dbReference type="EMBL" id="QMW81478.1"/>
    </source>
</evidence>
<protein>
    <submittedName>
        <fullName evidence="2">CRISPR-associated protein</fullName>
    </submittedName>
</protein>
<sequence>MMSNELHRGTGMLLIEAVNSNPNGNPDQDSDPRRRNDGHGEISPVSFKHKIRELISDKEGPVWQEISSDLGITEDEFDHYDILEQKSTDRKEVKKLSAQEFLDKYWDARVFGSTFLEGKEQNSTFIHTGVVQFGLGISLSPIEIERLTTTKVLPAQEGRDKGMAPLAYRIVPYGLYAMPFFVNATMARRTQCTWLDIQILFRVLPYAYQETASYIRAQVNIRHAFYVEHRKARGCFNDFEIIEALTPNAYEKEKPAHNIRDYDMEQMKKCIEDLNKKMEGKAGPVVDLMEMI</sequence>
<dbReference type="Proteomes" id="UP000515789">
    <property type="component" value="Chromosome"/>
</dbReference>
<feature type="compositionally biased region" description="Basic and acidic residues" evidence="1">
    <location>
        <begin position="30"/>
        <end position="40"/>
    </location>
</feature>
<organism evidence="2 3">
    <name type="scientific">Blautia producta</name>
    <dbReference type="NCBI Taxonomy" id="33035"/>
    <lineage>
        <taxon>Bacteria</taxon>
        <taxon>Bacillati</taxon>
        <taxon>Bacillota</taxon>
        <taxon>Clostridia</taxon>
        <taxon>Lachnospirales</taxon>
        <taxon>Lachnospiraceae</taxon>
        <taxon>Blautia</taxon>
    </lineage>
</organism>
<name>A0A7G5N3N5_9FIRM</name>
<feature type="compositionally biased region" description="Polar residues" evidence="1">
    <location>
        <begin position="18"/>
        <end position="27"/>
    </location>
</feature>
<dbReference type="Pfam" id="PF05107">
    <property type="entry name" value="Cas_Cas7"/>
    <property type="match status" value="1"/>
</dbReference>
<reference evidence="2 3" key="1">
    <citation type="submission" date="2019-04" db="EMBL/GenBank/DDBJ databases">
        <authorList>
            <person name="Schori C."/>
            <person name="Ahrens C."/>
        </authorList>
    </citation>
    <scope>NUCLEOTIDE SEQUENCE [LARGE SCALE GENOMIC DNA]</scope>
    <source>
        <strain evidence="2 3">DSM 2950</strain>
    </source>
</reference>
<accession>A0A7G5N3N5</accession>
<gene>
    <name evidence="2" type="ORF">E5259_20280</name>
</gene>
<evidence type="ECO:0000256" key="1">
    <source>
        <dbReference type="SAM" id="MobiDB-lite"/>
    </source>
</evidence>
<dbReference type="EMBL" id="CP039126">
    <property type="protein sequence ID" value="QMW81478.1"/>
    <property type="molecule type" value="Genomic_DNA"/>
</dbReference>
<dbReference type="InterPro" id="IPR006482">
    <property type="entry name" value="Cas7_Csh2/Csh2"/>
</dbReference>
<dbReference type="GO" id="GO:0043571">
    <property type="term" value="P:maintenance of CRISPR repeat elements"/>
    <property type="evidence" value="ECO:0007669"/>
    <property type="project" value="InterPro"/>
</dbReference>
<proteinExistence type="predicted"/>
<feature type="region of interest" description="Disordered" evidence="1">
    <location>
        <begin position="17"/>
        <end position="43"/>
    </location>
</feature>